<reference evidence="11 12" key="1">
    <citation type="submission" date="2018-03" db="EMBL/GenBank/DDBJ databases">
        <title>Ahniella affigens gen. nov., sp. nov., a gammaproteobacterium isolated from sandy soil near a stream.</title>
        <authorList>
            <person name="Ko Y."/>
            <person name="Kim J.-H."/>
        </authorList>
    </citation>
    <scope>NUCLEOTIDE SEQUENCE [LARGE SCALE GENOMIC DNA]</scope>
    <source>
        <strain evidence="11 12">D13</strain>
    </source>
</reference>
<evidence type="ECO:0000259" key="9">
    <source>
        <dbReference type="Pfam" id="PF00082"/>
    </source>
</evidence>
<dbReference type="OrthoDB" id="9790784at2"/>
<dbReference type="Gene3D" id="2.60.120.380">
    <property type="match status" value="1"/>
</dbReference>
<comment type="similarity">
    <text evidence="7 8">Belongs to the peptidase S8 family.</text>
</comment>
<dbReference type="InterPro" id="IPR015500">
    <property type="entry name" value="Peptidase_S8_subtilisin-rel"/>
</dbReference>
<keyword evidence="5 7" id="KW-0720">Serine protease</keyword>
<evidence type="ECO:0000256" key="1">
    <source>
        <dbReference type="ARBA" id="ARBA00022525"/>
    </source>
</evidence>
<protein>
    <recommendedName>
        <fullName evidence="13">Peptidase S8/S53 domain-containing protein</fullName>
    </recommendedName>
</protein>
<evidence type="ECO:0000256" key="5">
    <source>
        <dbReference type="ARBA" id="ARBA00022825"/>
    </source>
</evidence>
<dbReference type="PROSITE" id="PS00138">
    <property type="entry name" value="SUBTILASE_SER"/>
    <property type="match status" value="1"/>
</dbReference>
<dbReference type="GO" id="GO:0006508">
    <property type="term" value="P:proteolysis"/>
    <property type="evidence" value="ECO:0007669"/>
    <property type="project" value="UniProtKB-KW"/>
</dbReference>
<feature type="active site" description="Charge relay system" evidence="6 7">
    <location>
        <position position="273"/>
    </location>
</feature>
<dbReference type="Pfam" id="PF02225">
    <property type="entry name" value="PA"/>
    <property type="match status" value="1"/>
</dbReference>
<dbReference type="SUPFAM" id="SSF52025">
    <property type="entry name" value="PA domain"/>
    <property type="match status" value="1"/>
</dbReference>
<evidence type="ECO:0000313" key="11">
    <source>
        <dbReference type="EMBL" id="AVP97496.1"/>
    </source>
</evidence>
<dbReference type="CDD" id="cd02120">
    <property type="entry name" value="PA_subtilisin_like"/>
    <property type="match status" value="1"/>
</dbReference>
<proteinExistence type="inferred from homology"/>
<evidence type="ECO:0008006" key="13">
    <source>
        <dbReference type="Google" id="ProtNLM"/>
    </source>
</evidence>
<dbReference type="InterPro" id="IPR023827">
    <property type="entry name" value="Peptidase_S8_Asp-AS"/>
</dbReference>
<dbReference type="Gene3D" id="3.50.30.30">
    <property type="match status" value="1"/>
</dbReference>
<dbReference type="EMBL" id="CP027860">
    <property type="protein sequence ID" value="AVP97496.1"/>
    <property type="molecule type" value="Genomic_DNA"/>
</dbReference>
<evidence type="ECO:0000256" key="3">
    <source>
        <dbReference type="ARBA" id="ARBA00022729"/>
    </source>
</evidence>
<dbReference type="PANTHER" id="PTHR10795">
    <property type="entry name" value="PROPROTEIN CONVERTASE SUBTILISIN/KEXIN"/>
    <property type="match status" value="1"/>
</dbReference>
<dbReference type="InterPro" id="IPR003137">
    <property type="entry name" value="PA_domain"/>
</dbReference>
<keyword evidence="12" id="KW-1185">Reference proteome</keyword>
<dbReference type="PROSITE" id="PS00136">
    <property type="entry name" value="SUBTILASE_ASP"/>
    <property type="match status" value="1"/>
</dbReference>
<evidence type="ECO:0000256" key="4">
    <source>
        <dbReference type="ARBA" id="ARBA00022801"/>
    </source>
</evidence>
<dbReference type="InterPro" id="IPR000209">
    <property type="entry name" value="Peptidase_S8/S53_dom"/>
</dbReference>
<evidence type="ECO:0000256" key="6">
    <source>
        <dbReference type="PIRSR" id="PIRSR615500-1"/>
    </source>
</evidence>
<dbReference type="Proteomes" id="UP000241074">
    <property type="component" value="Chromosome"/>
</dbReference>
<evidence type="ECO:0000259" key="10">
    <source>
        <dbReference type="Pfam" id="PF02225"/>
    </source>
</evidence>
<keyword evidence="1" id="KW-0964">Secreted</keyword>
<dbReference type="KEGG" id="xba:C7S18_09950"/>
<evidence type="ECO:0000313" key="12">
    <source>
        <dbReference type="Proteomes" id="UP000241074"/>
    </source>
</evidence>
<keyword evidence="2 7" id="KW-0645">Protease</keyword>
<reference evidence="11 12" key="2">
    <citation type="submission" date="2018-03" db="EMBL/GenBank/DDBJ databases">
        <authorList>
            <person name="Keele B.F."/>
        </authorList>
    </citation>
    <scope>NUCLEOTIDE SEQUENCE [LARGE SCALE GENOMIC DNA]</scope>
    <source>
        <strain evidence="11 12">D13</strain>
    </source>
</reference>
<dbReference type="GO" id="GO:0004252">
    <property type="term" value="F:serine-type endopeptidase activity"/>
    <property type="evidence" value="ECO:0007669"/>
    <property type="project" value="UniProtKB-UniRule"/>
</dbReference>
<accession>A0A2P1PRM0</accession>
<dbReference type="InterPro" id="IPR023828">
    <property type="entry name" value="Peptidase_S8_Ser-AS"/>
</dbReference>
<dbReference type="InterPro" id="IPR046450">
    <property type="entry name" value="PA_dom_sf"/>
</dbReference>
<dbReference type="PRINTS" id="PR00723">
    <property type="entry name" value="SUBTILISIN"/>
</dbReference>
<dbReference type="RefSeq" id="WP_106891420.1">
    <property type="nucleotide sequence ID" value="NZ_CP027860.1"/>
</dbReference>
<evidence type="ECO:0000256" key="7">
    <source>
        <dbReference type="PROSITE-ProRule" id="PRU01240"/>
    </source>
</evidence>
<keyword evidence="4 7" id="KW-0378">Hydrolase</keyword>
<organism evidence="11 12">
    <name type="scientific">Ahniella affigens</name>
    <dbReference type="NCBI Taxonomy" id="2021234"/>
    <lineage>
        <taxon>Bacteria</taxon>
        <taxon>Pseudomonadati</taxon>
        <taxon>Pseudomonadota</taxon>
        <taxon>Gammaproteobacteria</taxon>
        <taxon>Lysobacterales</taxon>
        <taxon>Rhodanobacteraceae</taxon>
        <taxon>Ahniella</taxon>
    </lineage>
</organism>
<name>A0A2P1PRM0_9GAMM</name>
<feature type="domain" description="PA" evidence="10">
    <location>
        <begin position="446"/>
        <end position="541"/>
    </location>
</feature>
<feature type="domain" description="Peptidase S8/S53" evidence="9">
    <location>
        <begin position="197"/>
        <end position="658"/>
    </location>
</feature>
<dbReference type="SUPFAM" id="SSF52743">
    <property type="entry name" value="Subtilisin-like"/>
    <property type="match status" value="1"/>
</dbReference>
<dbReference type="PROSITE" id="PS51892">
    <property type="entry name" value="SUBTILASE"/>
    <property type="match status" value="1"/>
</dbReference>
<gene>
    <name evidence="11" type="ORF">C7S18_09950</name>
</gene>
<feature type="active site" description="Charge relay system" evidence="6 7">
    <location>
        <position position="618"/>
    </location>
</feature>
<feature type="active site" description="Charge relay system" evidence="6 7">
    <location>
        <position position="206"/>
    </location>
</feature>
<dbReference type="InterPro" id="IPR045051">
    <property type="entry name" value="SBT"/>
</dbReference>
<sequence length="1407" mass="145912">MRRIAPLDRQPVARSLSLLKPLARACLMLGVGSVGLCADAAGPDAPIVSNQRVYLITLTEPAAAAFTDRHQIEDQQKASVLRPTSIQVTGARKLDATSSAVRAYRSYLAGRQQQAVDRIAASLGRKPAVTAQWDLVGNGMAMVLSADEAMQIARLPGVLSVAPEQIRYLQSGIGARYVGADQVWNGTVPDYFRSSRGEGVVVGVIDSGLNTSHPAFADVSPDGYNHSNPRGQRYGICNNVGEARCSDKVIGLYDFVNENNATGANAGKDLVGHGTHVAGIAIGNSIDFSLNGDGFSIAMSITGTAPRANLIAYKACIANAEGNGVCPGGATVAAINQAVADGVDVVNYSIGGFSSETPWSPNDADAQAFLNLRNAGIVAVVAAGNHSVDEPSAVASPAYSPWVIAAANVTSNAQFRTTLADIHGTGITTPFTLFGSAVTGGVADSEVVYAGDFGNALCGTGTSQGVAPTGASNPFPAGTFTGKIVICDRGTYARVEKGFNVRQSGAVGYVLANTSAEGGSLVTDQHYLPAVHLSFANGDTLKAAVRAARQASGSVRARIDGVVWSTDGQGSVLSSSSNIGPVSVYSGVQKPDLAAPGTDILAPHIPDATSIDSLSGTSMAAPAIAGAAALLIGLNPTWTVDQVSSALVATAVRNVKLSDGQTDAPFYQGGNGTLSLPRAVKAGLHLRVTGAEFAAANPAIGGQPVTLNLPALHRQLCVPSCSFTRTLTANVGGTWIAQGTVPVGTVSVQPNSLALAQGQSATVSITVTPPAGGAGWIEGVVSFVSTSNPNQIASTDLPISVFAPIEFTNLLTTVENVASSGDGTVNLLPGVAVDEVVIRDAELKPFELAPINVGLDATPGDPYDITTQNFTRLVSKPSAAPGVDATKTAIFVETGSNNSQNLDLFIGIDSNGDGRPQQAEELCRRTTAGASEQCLLLGDFTQAGRQYWIMVQNRANSGAANDQPVLGVYNGALDGGADLQFSAQSLRGKLTAGQFVPVEISWNLPAFGPNTSAMAMIAFGSRRESPTNLGLMPILFKRDGTSRLPPMMLKAIANDSRALALQPGQAQDRMIIDVPANASALILRTSAVGGDIDLYVSKVDDAGPGPGIPTAPARDQQPFRSITAGSDEVVALEGTDLTPGRYFVTPVNVGASAAAVSVNARTEFAGVLTQPAANGYFNPARSGHGVFLARTPDVWALAWYTFDSSGRPIWYTAQGAAAGAADSTWTAPIYRSTWNGVRDNPQQVGEVLLTFDGTGSFRYSWFLDGQYGSEPFVPIGAPVCANANLSVGGGWLRPDQTGWGSYFLNFAGNFEAEAIYVYDSNGLPRWVIGEGTYATTLQKNLFQVSGFCPTCDVVATTRTQVGTASRTLNSSTQGTFSSNFVFTNGAIGSWEQNNVAWLKLTPSLACP</sequence>
<keyword evidence="3" id="KW-0732">Signal</keyword>
<dbReference type="Gene3D" id="3.40.50.200">
    <property type="entry name" value="Peptidase S8/S53 domain"/>
    <property type="match status" value="1"/>
</dbReference>
<evidence type="ECO:0000256" key="2">
    <source>
        <dbReference type="ARBA" id="ARBA00022670"/>
    </source>
</evidence>
<dbReference type="Pfam" id="PF00082">
    <property type="entry name" value="Peptidase_S8"/>
    <property type="match status" value="1"/>
</dbReference>
<evidence type="ECO:0000256" key="8">
    <source>
        <dbReference type="RuleBase" id="RU003355"/>
    </source>
</evidence>
<dbReference type="InterPro" id="IPR036852">
    <property type="entry name" value="Peptidase_S8/S53_dom_sf"/>
</dbReference>